<evidence type="ECO:0000256" key="1">
    <source>
        <dbReference type="ARBA" id="ARBA00022679"/>
    </source>
</evidence>
<proteinExistence type="predicted"/>
<evidence type="ECO:0000313" key="5">
    <source>
        <dbReference type="EMBL" id="MDQ0208922.1"/>
    </source>
</evidence>
<evidence type="ECO:0000313" key="6">
    <source>
        <dbReference type="Proteomes" id="UP001225034"/>
    </source>
</evidence>
<accession>A0ABT9YM39</accession>
<evidence type="ECO:0000256" key="2">
    <source>
        <dbReference type="ARBA" id="ARBA00022741"/>
    </source>
</evidence>
<comment type="caution">
    <text evidence="5">The sequence shown here is derived from an EMBL/GenBank/DDBJ whole genome shotgun (WGS) entry which is preliminary data.</text>
</comment>
<reference evidence="5 6" key="1">
    <citation type="submission" date="2023-07" db="EMBL/GenBank/DDBJ databases">
        <title>Genomic Encyclopedia of Type Strains, Phase IV (KMG-IV): sequencing the most valuable type-strain genomes for metagenomic binning, comparative biology and taxonomic classification.</title>
        <authorList>
            <person name="Goeker M."/>
        </authorList>
    </citation>
    <scope>NUCLEOTIDE SEQUENCE [LARGE SCALE GENOMIC DNA]</scope>
    <source>
        <strain evidence="5 6">DSM 19154</strain>
    </source>
</reference>
<name>A0ABT9YM39_9BACI</name>
<dbReference type="Proteomes" id="UP001225034">
    <property type="component" value="Unassembled WGS sequence"/>
</dbReference>
<keyword evidence="6" id="KW-1185">Reference proteome</keyword>
<dbReference type="EMBL" id="JAUSUA010000007">
    <property type="protein sequence ID" value="MDQ0208922.1"/>
    <property type="molecule type" value="Genomic_DNA"/>
</dbReference>
<keyword evidence="3" id="KW-0418">Kinase</keyword>
<evidence type="ECO:0000256" key="4">
    <source>
        <dbReference type="ARBA" id="ARBA00022840"/>
    </source>
</evidence>
<dbReference type="RefSeq" id="WP_306985367.1">
    <property type="nucleotide sequence ID" value="NZ_JAUSUA010000007.1"/>
</dbReference>
<keyword evidence="1" id="KW-0808">Transferase</keyword>
<keyword evidence="2" id="KW-0547">Nucleotide-binding</keyword>
<evidence type="ECO:0000256" key="3">
    <source>
        <dbReference type="ARBA" id="ARBA00022777"/>
    </source>
</evidence>
<dbReference type="InterPro" id="IPR036759">
    <property type="entry name" value="TPK_catalytic_sf"/>
</dbReference>
<gene>
    <name evidence="5" type="ORF">J2S05_003746</name>
</gene>
<keyword evidence="4" id="KW-0067">ATP-binding</keyword>
<dbReference type="NCBIfam" id="NF040608">
    <property type="entry name" value="division_SteA"/>
    <property type="match status" value="1"/>
</dbReference>
<dbReference type="SUPFAM" id="SSF63999">
    <property type="entry name" value="Thiamin pyrophosphokinase, catalytic domain"/>
    <property type="match status" value="1"/>
</dbReference>
<dbReference type="Gene3D" id="3.40.50.10240">
    <property type="entry name" value="Thiamin pyrophosphokinase, catalytic domain"/>
    <property type="match status" value="1"/>
</dbReference>
<protein>
    <submittedName>
        <fullName evidence="5">Membrane-anchored protein</fullName>
    </submittedName>
</protein>
<dbReference type="InterPro" id="IPR047795">
    <property type="entry name" value="Put_SteA-like"/>
</dbReference>
<sequence length="375" mass="42486">MKLSIRGQVYEGERSKLLMQELPMGSIALLWHEDLDSLTTDALLEKKVKAVINRKRSMSGRYEHGEVSRLLEAGIAVFDVANWVGASYLLKNESVWIMNNRLYLSQNDTFAVIAELDQYDEQRIEELRLRAQTTYQDLLTNFVSNTLEHANREAEYFVAPPLIPSCFQQIKSRQVLIVARHAHYKRDLKAMRRWLVLTNPLIIAVDGAADGLLEVGFLPEYIIGDMDSVSDKALQCGAQLICHTYPDGSSPGMERLRTIGIEASELSFIGTSEDVAIMSAYWAGAEHLYLIGCRSGMKDFLEKQRNGMGSSVLARIEAGDRMTDLKGIHQLFEGTTFSSQMQRINHDLKEEWTELRDIVGRGYRLLLKKGAIRHD</sequence>
<organism evidence="5 6">
    <name type="scientific">Alkalicoccobacillus murimartini</name>
    <dbReference type="NCBI Taxonomy" id="171685"/>
    <lineage>
        <taxon>Bacteria</taxon>
        <taxon>Bacillati</taxon>
        <taxon>Bacillota</taxon>
        <taxon>Bacilli</taxon>
        <taxon>Bacillales</taxon>
        <taxon>Bacillaceae</taxon>
        <taxon>Alkalicoccobacillus</taxon>
    </lineage>
</organism>